<dbReference type="OrthoDB" id="1118972at2"/>
<dbReference type="Proteomes" id="UP000321261">
    <property type="component" value="Unassembled WGS sequence"/>
</dbReference>
<dbReference type="GO" id="GO:1901530">
    <property type="term" value="P:response to hypochlorite"/>
    <property type="evidence" value="ECO:0007669"/>
    <property type="project" value="TreeGrafter"/>
</dbReference>
<accession>A0A561SZJ2</accession>
<proteinExistence type="predicted"/>
<sequence>MIAGAGYAGLRVALRLTAELHNDLETELRPRSKMGKRHTPVCGLTSVGFSVTRGGLATCFLWIGALKFKDYEVENAEPLVTASPLTSLLRQKLGAQKLARLIGVMQITLGSLIAAKPFAPRASAVGSFGAAGMMVGTLSFLATTPEAWQEGQGKPQLSLLGEALLKDGVLLGASLLTAADSLRAARAGDRPSGGRPATG</sequence>
<keyword evidence="2" id="KW-1185">Reference proteome</keyword>
<dbReference type="AlphaFoldDB" id="A0A561SZJ2"/>
<dbReference type="GO" id="GO:0005886">
    <property type="term" value="C:plasma membrane"/>
    <property type="evidence" value="ECO:0007669"/>
    <property type="project" value="TreeGrafter"/>
</dbReference>
<evidence type="ECO:0000313" key="1">
    <source>
        <dbReference type="EMBL" id="TWF80290.1"/>
    </source>
</evidence>
<reference evidence="1 2" key="1">
    <citation type="submission" date="2019-06" db="EMBL/GenBank/DDBJ databases">
        <title>Sequencing the genomes of 1000 actinobacteria strains.</title>
        <authorList>
            <person name="Klenk H.-P."/>
        </authorList>
    </citation>
    <scope>NUCLEOTIDE SEQUENCE [LARGE SCALE GENOMIC DNA]</scope>
    <source>
        <strain evidence="1 2">DSM 45671</strain>
    </source>
</reference>
<organism evidence="1 2">
    <name type="scientific">Pseudonocardia hierapolitana</name>
    <dbReference type="NCBI Taxonomy" id="1128676"/>
    <lineage>
        <taxon>Bacteria</taxon>
        <taxon>Bacillati</taxon>
        <taxon>Actinomycetota</taxon>
        <taxon>Actinomycetes</taxon>
        <taxon>Pseudonocardiales</taxon>
        <taxon>Pseudonocardiaceae</taxon>
        <taxon>Pseudonocardia</taxon>
    </lineage>
</organism>
<protein>
    <submittedName>
        <fullName evidence="1">Putative membrane protein YkgB</fullName>
    </submittedName>
</protein>
<dbReference type="PANTHER" id="PTHR40106">
    <property type="entry name" value="INNER MEMBRANE PROTEIN RCLC"/>
    <property type="match status" value="1"/>
</dbReference>
<gene>
    <name evidence="1" type="ORF">FHX44_116233</name>
</gene>
<dbReference type="EMBL" id="VIWU01000001">
    <property type="protein sequence ID" value="TWF80290.1"/>
    <property type="molecule type" value="Genomic_DNA"/>
</dbReference>
<name>A0A561SZJ2_9PSEU</name>
<dbReference type="Pfam" id="PF04224">
    <property type="entry name" value="DUF417"/>
    <property type="match status" value="1"/>
</dbReference>
<evidence type="ECO:0000313" key="2">
    <source>
        <dbReference type="Proteomes" id="UP000321261"/>
    </source>
</evidence>
<dbReference type="PANTHER" id="PTHR40106:SF1">
    <property type="entry name" value="INNER MEMBRANE PROTEIN RCLC"/>
    <property type="match status" value="1"/>
</dbReference>
<dbReference type="RefSeq" id="WP_147258993.1">
    <property type="nucleotide sequence ID" value="NZ_VIWU01000001.1"/>
</dbReference>
<comment type="caution">
    <text evidence="1">The sequence shown here is derived from an EMBL/GenBank/DDBJ whole genome shotgun (WGS) entry which is preliminary data.</text>
</comment>
<dbReference type="InterPro" id="IPR007339">
    <property type="entry name" value="RclC-like"/>
</dbReference>